<dbReference type="Proteomes" id="UP000294166">
    <property type="component" value="Unassembled WGS sequence"/>
</dbReference>
<proteinExistence type="predicted"/>
<evidence type="ECO:0000313" key="3">
    <source>
        <dbReference type="Proteomes" id="UP000293465"/>
    </source>
</evidence>
<name>A0A4Q5KKJ6_9GAMM</name>
<dbReference type="EMBL" id="SEZN01000017">
    <property type="protein sequence ID" value="RYU64209.1"/>
    <property type="molecule type" value="Genomic_DNA"/>
</dbReference>
<dbReference type="RefSeq" id="WP_130043362.1">
    <property type="nucleotide sequence ID" value="NZ_SEZJ01000005.1"/>
</dbReference>
<sequence length="315" mass="36315">MSINNSYQSKFKSNFFSITREHLLNKEVKSRFINSSLSESQVKFRNYLFSRTQMQFNKQSTFFVSLNTRKSVSCDYPFTDSFSIKSIVKDWNDEYFTLSYEYDYRTERQAIKVQVNAVYYSDFANANLRVNLTELNTKSMSVFARELKHKFISADKENFVYLNDFANEAGKFSTTTIECKKVRHQTFKAACKKALKACSTVDSSTIRWCKNTFRFFYELTEVTMLDKAARAAKRVVKTAVNVLDSLAEKASKLADKASTKAIKEQLSKVFTATKPKQYASNTQSKVKNNVVKTKTTSEAVSDVDDFDCFIDNFSF</sequence>
<keyword evidence="4" id="KW-1185">Reference proteome</keyword>
<dbReference type="AlphaFoldDB" id="A0A4Q5KKJ6"/>
<gene>
    <name evidence="1" type="ORF">ERW49_06900</name>
    <name evidence="2" type="ORF">ERW53_10875</name>
</gene>
<evidence type="ECO:0000313" key="2">
    <source>
        <dbReference type="EMBL" id="RYU64209.1"/>
    </source>
</evidence>
<comment type="caution">
    <text evidence="1">The sequence shown here is derived from an EMBL/GenBank/DDBJ whole genome shotgun (WGS) entry which is preliminary data.</text>
</comment>
<evidence type="ECO:0000313" key="1">
    <source>
        <dbReference type="EMBL" id="RYU46857.1"/>
    </source>
</evidence>
<dbReference type="Proteomes" id="UP000293465">
    <property type="component" value="Unassembled WGS sequence"/>
</dbReference>
<evidence type="ECO:0000313" key="4">
    <source>
        <dbReference type="Proteomes" id="UP000294166"/>
    </source>
</evidence>
<organism evidence="1 3">
    <name type="scientific">Aliivibrio finisterrensis</name>
    <dbReference type="NCBI Taxonomy" id="511998"/>
    <lineage>
        <taxon>Bacteria</taxon>
        <taxon>Pseudomonadati</taxon>
        <taxon>Pseudomonadota</taxon>
        <taxon>Gammaproteobacteria</taxon>
        <taxon>Vibrionales</taxon>
        <taxon>Vibrionaceae</taxon>
        <taxon>Aliivibrio</taxon>
    </lineage>
</organism>
<dbReference type="EMBL" id="SEZJ01000005">
    <property type="protein sequence ID" value="RYU46857.1"/>
    <property type="molecule type" value="Genomic_DNA"/>
</dbReference>
<accession>A0A4Q5KKJ6</accession>
<reference evidence="3 4" key="1">
    <citation type="submission" date="2019-02" db="EMBL/GenBank/DDBJ databases">
        <title>Genome sequences of Aliivibrio finisterrensis strains from farmed Atlantic salmon.</title>
        <authorList>
            <person name="Bowman J.P."/>
        </authorList>
    </citation>
    <scope>NUCLEOTIDE SEQUENCE [LARGE SCALE GENOMIC DNA]</scope>
    <source>
        <strain evidence="2 4">A21</strain>
        <strain evidence="1 3">A32</strain>
    </source>
</reference>
<protein>
    <submittedName>
        <fullName evidence="1">Uncharacterized protein</fullName>
    </submittedName>
</protein>
<dbReference type="GeneID" id="56274766"/>